<accession>A0A6G3QNT2</accession>
<organism evidence="3">
    <name type="scientific">Streptomyces sp. SID14436</name>
    <dbReference type="NCBI Taxonomy" id="2706070"/>
    <lineage>
        <taxon>Bacteria</taxon>
        <taxon>Bacillati</taxon>
        <taxon>Actinomycetota</taxon>
        <taxon>Actinomycetes</taxon>
        <taxon>Kitasatosporales</taxon>
        <taxon>Streptomycetaceae</taxon>
        <taxon>Streptomyces</taxon>
    </lineage>
</organism>
<dbReference type="RefSeq" id="WP_164338852.1">
    <property type="nucleotide sequence ID" value="NZ_JAAGMD010000075.1"/>
</dbReference>
<gene>
    <name evidence="3" type="ORF">G3I53_02730</name>
</gene>
<evidence type="ECO:0000256" key="1">
    <source>
        <dbReference type="SAM" id="MobiDB-lite"/>
    </source>
</evidence>
<dbReference type="Pfam" id="PF04149">
    <property type="entry name" value="DUF397"/>
    <property type="match status" value="1"/>
</dbReference>
<reference evidence="3" key="1">
    <citation type="submission" date="2020-01" db="EMBL/GenBank/DDBJ databases">
        <title>Insect and environment-associated Actinomycetes.</title>
        <authorList>
            <person name="Currrie C."/>
            <person name="Chevrette M."/>
            <person name="Carlson C."/>
            <person name="Stubbendieck R."/>
            <person name="Wendt-Pienkowski E."/>
        </authorList>
    </citation>
    <scope>NUCLEOTIDE SEQUENCE</scope>
    <source>
        <strain evidence="3">SID14436</strain>
    </source>
</reference>
<proteinExistence type="predicted"/>
<feature type="region of interest" description="Disordered" evidence="1">
    <location>
        <begin position="1"/>
        <end position="24"/>
    </location>
</feature>
<feature type="domain" description="DUF397" evidence="2">
    <location>
        <begin position="13"/>
        <end position="66"/>
    </location>
</feature>
<name>A0A6G3QNT2_9ACTN</name>
<comment type="caution">
    <text evidence="3">The sequence shown here is derived from an EMBL/GenBank/DDBJ whole genome shotgun (WGS) entry which is preliminary data.</text>
</comment>
<dbReference type="InterPro" id="IPR007278">
    <property type="entry name" value="DUF397"/>
</dbReference>
<evidence type="ECO:0000259" key="2">
    <source>
        <dbReference type="Pfam" id="PF04149"/>
    </source>
</evidence>
<evidence type="ECO:0000313" key="3">
    <source>
        <dbReference type="EMBL" id="NEA85005.1"/>
    </source>
</evidence>
<sequence>MTRTSRPDPNVTGWHKSSYSNQEGGNCVEVATGAAGLAPVRDSKAPHGPILTFRAPTWAAFIGELKAGRHRY</sequence>
<dbReference type="EMBL" id="JAAGMD010000075">
    <property type="protein sequence ID" value="NEA85005.1"/>
    <property type="molecule type" value="Genomic_DNA"/>
</dbReference>
<dbReference type="AlphaFoldDB" id="A0A6G3QNT2"/>
<feature type="compositionally biased region" description="Polar residues" evidence="1">
    <location>
        <begin position="15"/>
        <end position="24"/>
    </location>
</feature>
<protein>
    <submittedName>
        <fullName evidence="3">DUF397 domain-containing protein</fullName>
    </submittedName>
</protein>